<proteinExistence type="inferred from homology"/>
<dbReference type="HAMAP" id="MF_00001">
    <property type="entry name" value="Asp_carb_tr"/>
    <property type="match status" value="1"/>
</dbReference>
<dbReference type="PRINTS" id="PR00100">
    <property type="entry name" value="AOTCASE"/>
</dbReference>
<feature type="binding site" evidence="8">
    <location>
        <position position="171"/>
    </location>
    <ligand>
        <name>L-aspartate</name>
        <dbReference type="ChEBI" id="CHEBI:29991"/>
    </ligand>
</feature>
<evidence type="ECO:0000256" key="4">
    <source>
        <dbReference type="ARBA" id="ARBA00022679"/>
    </source>
</evidence>
<feature type="domain" description="Aspartate/ornithine carbamoyltransferase carbamoyl-P binding" evidence="10">
    <location>
        <begin position="8"/>
        <end position="150"/>
    </location>
</feature>
<dbReference type="RefSeq" id="WP_012778519.1">
    <property type="nucleotide sequence ID" value="NC_020549.1"/>
</dbReference>
<evidence type="ECO:0000256" key="7">
    <source>
        <dbReference type="ARBA" id="ARBA00048859"/>
    </source>
</evidence>
<comment type="catalytic activity">
    <reaction evidence="7 8">
        <text>carbamoyl phosphate + L-aspartate = N-carbamoyl-L-aspartate + phosphate + H(+)</text>
        <dbReference type="Rhea" id="RHEA:20013"/>
        <dbReference type="ChEBI" id="CHEBI:15378"/>
        <dbReference type="ChEBI" id="CHEBI:29991"/>
        <dbReference type="ChEBI" id="CHEBI:32814"/>
        <dbReference type="ChEBI" id="CHEBI:43474"/>
        <dbReference type="ChEBI" id="CHEBI:58228"/>
        <dbReference type="EC" id="2.1.3.2"/>
    </reaction>
</comment>
<feature type="binding site" evidence="8">
    <location>
        <position position="59"/>
    </location>
    <ligand>
        <name>carbamoyl phosphate</name>
        <dbReference type="ChEBI" id="CHEBI:58228"/>
    </ligand>
</feature>
<dbReference type="InterPro" id="IPR006130">
    <property type="entry name" value="Asp/Orn_carbamoylTrfase"/>
</dbReference>
<dbReference type="SUPFAM" id="SSF53671">
    <property type="entry name" value="Aspartate/ornithine carbamoyltransferase"/>
    <property type="match status" value="1"/>
</dbReference>
<dbReference type="PANTHER" id="PTHR45753">
    <property type="entry name" value="ORNITHINE CARBAMOYLTRANSFERASE, MITOCHONDRIAL"/>
    <property type="match status" value="1"/>
</dbReference>
<dbReference type="InterPro" id="IPR006132">
    <property type="entry name" value="Asp/Orn_carbamoyltranf_P-bd"/>
</dbReference>
<keyword evidence="5 8" id="KW-0665">Pyrimidine biosynthesis</keyword>
<feature type="domain" description="Aspartate/ornithine carbamoyltransferase Asp/Orn-binding" evidence="9">
    <location>
        <begin position="158"/>
        <end position="302"/>
    </location>
</feature>
<feature type="binding site" evidence="8">
    <location>
        <position position="266"/>
    </location>
    <ligand>
        <name>carbamoyl phosphate</name>
        <dbReference type="ChEBI" id="CHEBI:58228"/>
    </ligand>
</feature>
<feature type="binding site" evidence="8">
    <location>
        <position position="87"/>
    </location>
    <ligand>
        <name>L-aspartate</name>
        <dbReference type="ChEBI" id="CHEBI:29991"/>
    </ligand>
</feature>
<organism evidence="11 12">
    <name type="scientific">Candidatus Liberibacter asiaticus str. gxpsy</name>
    <dbReference type="NCBI Taxonomy" id="1174529"/>
    <lineage>
        <taxon>Bacteria</taxon>
        <taxon>Pseudomonadati</taxon>
        <taxon>Pseudomonadota</taxon>
        <taxon>Alphaproteobacteria</taxon>
        <taxon>Hyphomicrobiales</taxon>
        <taxon>Rhizobiaceae</taxon>
        <taxon>Liberibacter</taxon>
    </lineage>
</organism>
<feature type="binding site" evidence="8">
    <location>
        <position position="60"/>
    </location>
    <ligand>
        <name>carbamoyl phosphate</name>
        <dbReference type="ChEBI" id="CHEBI:58228"/>
    </ligand>
</feature>
<dbReference type="GeneID" id="93076540"/>
<comment type="function">
    <text evidence="6 8">Catalyzes the condensation of carbamoyl phosphate and aspartate to form carbamoyl aspartate and inorganic phosphate, the committed step in the de novo pyrimidine nucleotide biosynthesis pathway.</text>
</comment>
<feature type="binding site" evidence="8">
    <location>
        <position position="141"/>
    </location>
    <ligand>
        <name>carbamoyl phosphate</name>
        <dbReference type="ChEBI" id="CHEBI:58228"/>
    </ligand>
</feature>
<evidence type="ECO:0000256" key="1">
    <source>
        <dbReference type="ARBA" id="ARBA00003822"/>
    </source>
</evidence>
<evidence type="ECO:0000259" key="10">
    <source>
        <dbReference type="Pfam" id="PF02729"/>
    </source>
</evidence>
<dbReference type="EMBL" id="CP004005">
    <property type="protein sequence ID" value="AGH16540.1"/>
    <property type="molecule type" value="Genomic_DNA"/>
</dbReference>
<feature type="binding site" evidence="8">
    <location>
        <position position="138"/>
    </location>
    <ligand>
        <name>carbamoyl phosphate</name>
        <dbReference type="ChEBI" id="CHEBI:58228"/>
    </ligand>
</feature>
<keyword evidence="4 8" id="KW-0808">Transferase</keyword>
<comment type="subunit">
    <text evidence="8">Heterododecamer (2C3:3R2) of six catalytic PyrB chains organized as two trimers (C3), and six regulatory PyrI chains organized as three dimers (R2).</text>
</comment>
<dbReference type="InterPro" id="IPR006131">
    <property type="entry name" value="Asp_carbamoyltransf_Asp/Orn-bd"/>
</dbReference>
<evidence type="ECO:0000313" key="11">
    <source>
        <dbReference type="EMBL" id="AGH16540.1"/>
    </source>
</evidence>
<comment type="similarity">
    <text evidence="3 8">Belongs to the aspartate/ornithine carbamoyltransferase superfamily. ATCase family.</text>
</comment>
<evidence type="ECO:0000256" key="3">
    <source>
        <dbReference type="ARBA" id="ARBA00008896"/>
    </source>
</evidence>
<gene>
    <name evidence="8" type="primary">pyrB</name>
    <name evidence="11" type="ORF">WSI_00840</name>
</gene>
<dbReference type="EC" id="2.1.3.2" evidence="8"/>
<evidence type="ECO:0000256" key="2">
    <source>
        <dbReference type="ARBA" id="ARBA00004852"/>
    </source>
</evidence>
<keyword evidence="12" id="KW-1185">Reference proteome</keyword>
<dbReference type="Gene3D" id="3.40.50.1370">
    <property type="entry name" value="Aspartate/ornithine carbamoyltransferase"/>
    <property type="match status" value="2"/>
</dbReference>
<evidence type="ECO:0000256" key="5">
    <source>
        <dbReference type="ARBA" id="ARBA00022975"/>
    </source>
</evidence>
<feature type="binding site" evidence="8">
    <location>
        <position position="267"/>
    </location>
    <ligand>
        <name>carbamoyl phosphate</name>
        <dbReference type="ChEBI" id="CHEBI:58228"/>
    </ligand>
</feature>
<dbReference type="InterPro" id="IPR036901">
    <property type="entry name" value="Asp/Orn_carbamoylTrfase_sf"/>
</dbReference>
<dbReference type="PROSITE" id="PS00097">
    <property type="entry name" value="CARBAMOYLTRANSFERASE"/>
    <property type="match status" value="1"/>
</dbReference>
<evidence type="ECO:0000256" key="6">
    <source>
        <dbReference type="ARBA" id="ARBA00043884"/>
    </source>
</evidence>
<feature type="binding site" evidence="8">
    <location>
        <position position="225"/>
    </location>
    <ligand>
        <name>L-aspartate</name>
        <dbReference type="ChEBI" id="CHEBI:29991"/>
    </ligand>
</feature>
<dbReference type="Pfam" id="PF02729">
    <property type="entry name" value="OTCace_N"/>
    <property type="match status" value="1"/>
</dbReference>
<evidence type="ECO:0000313" key="12">
    <source>
        <dbReference type="Proteomes" id="UP000011820"/>
    </source>
</evidence>
<name>A0ABM5NEL0_LIBAS</name>
<dbReference type="NCBIfam" id="NF002032">
    <property type="entry name" value="PRK00856.1"/>
    <property type="match status" value="1"/>
</dbReference>
<evidence type="ECO:0000256" key="8">
    <source>
        <dbReference type="HAMAP-Rule" id="MF_00001"/>
    </source>
</evidence>
<dbReference type="InterPro" id="IPR002082">
    <property type="entry name" value="Asp_carbamoyltransf"/>
</dbReference>
<dbReference type="NCBIfam" id="TIGR00670">
    <property type="entry name" value="asp_carb_tr"/>
    <property type="match status" value="1"/>
</dbReference>
<reference evidence="11 12" key="1">
    <citation type="journal article" date="2013" name="Genome Announc.">
        <title>Complete Genome Sequence of a Chinese Strain of 'Candidatus Liberibacter asiaticus'.</title>
        <authorList>
            <person name="Lin H."/>
            <person name="Han C.S."/>
            <person name="Liu B."/>
            <person name="Lou B."/>
            <person name="Bai X."/>
            <person name="Deng C."/>
            <person name="Civerolo E.L."/>
            <person name="Gupta G."/>
        </authorList>
    </citation>
    <scope>NUCLEOTIDE SEQUENCE [LARGE SCALE GENOMIC DNA]</scope>
    <source>
        <strain evidence="12">gxpsy</strain>
    </source>
</reference>
<comment type="function">
    <text evidence="1">Reversibly catalyzes the transfer of the carbamoyl group from carbamoyl phosphate (CP) to the N(epsilon) atom of ornithine (ORN) to produce L-citrulline.</text>
</comment>
<dbReference type="PRINTS" id="PR00101">
    <property type="entry name" value="ATCASE"/>
</dbReference>
<protein>
    <recommendedName>
        <fullName evidence="8">Aspartate carbamoyltransferase</fullName>
        <ecNumber evidence="8">2.1.3.2</ecNumber>
    </recommendedName>
    <alternativeName>
        <fullName evidence="8">Aspartate transcarbamylase</fullName>
        <shortName evidence="8">ATCase</shortName>
    </alternativeName>
</protein>
<dbReference type="Proteomes" id="UP000011820">
    <property type="component" value="Chromosome"/>
</dbReference>
<comment type="pathway">
    <text evidence="2 8">Pyrimidine metabolism; UMP biosynthesis via de novo pathway; (S)-dihydroorotate from bicarbonate: step 2/3.</text>
</comment>
<accession>A0ABM5NEL0</accession>
<feature type="binding site" evidence="8">
    <location>
        <position position="109"/>
    </location>
    <ligand>
        <name>carbamoyl phosphate</name>
        <dbReference type="ChEBI" id="CHEBI:58228"/>
    </ligand>
</feature>
<evidence type="ECO:0000259" key="9">
    <source>
        <dbReference type="Pfam" id="PF00185"/>
    </source>
</evidence>
<dbReference type="Pfam" id="PF00185">
    <property type="entry name" value="OTCace"/>
    <property type="match status" value="1"/>
</dbReference>
<dbReference type="PANTHER" id="PTHR45753:SF6">
    <property type="entry name" value="ASPARTATE CARBAMOYLTRANSFERASE"/>
    <property type="match status" value="1"/>
</dbReference>
<sequence>MYSFPLYNFVTVKDLSMQDVNYLLDRANEYFQKKSHFNPSTTRLQGLTQINLFLETSTRTQTSFEVAGKLLGVHVININTKNSAMKKGENIADTIATLNALRPNIIVIRHPYSGAVNSLMHKIKGPSIINAGDGTHEHPSQALLDAFAIRHFKGKISNLHIAICGDILHSRVARSDIMLLNTMGARIRVIAPITLLPKDISNMGVEVFHDMQKGLKNVDVIMILRMQQERIPRSLIPSIREYKHVYSLDEKKLKYAKKDALVMHPGPINRNYEISSSVADGSQSIIQYQVEMGVAVRMAIIKELLENQNKITQKEL</sequence>